<dbReference type="Proteomes" id="UP000095350">
    <property type="component" value="Unassembled WGS sequence"/>
</dbReference>
<dbReference type="OrthoDB" id="9760371at2"/>
<dbReference type="PANTHER" id="PTHR32089">
    <property type="entry name" value="METHYL-ACCEPTING CHEMOTAXIS PROTEIN MCPB"/>
    <property type="match status" value="1"/>
</dbReference>
<dbReference type="GO" id="GO:0016020">
    <property type="term" value="C:membrane"/>
    <property type="evidence" value="ECO:0007669"/>
    <property type="project" value="InterPro"/>
</dbReference>
<dbReference type="PRINTS" id="PR00260">
    <property type="entry name" value="CHEMTRNSDUCR"/>
</dbReference>
<dbReference type="GO" id="GO:0006935">
    <property type="term" value="P:chemotaxis"/>
    <property type="evidence" value="ECO:0007669"/>
    <property type="project" value="InterPro"/>
</dbReference>
<proteinExistence type="inferred from homology"/>
<keyword evidence="4" id="KW-1133">Transmembrane helix</keyword>
<evidence type="ECO:0000259" key="6">
    <source>
        <dbReference type="PROSITE" id="PS50885"/>
    </source>
</evidence>
<dbReference type="STRING" id="166486.ERS852572_02358"/>
<evidence type="ECO:0000313" key="7">
    <source>
        <dbReference type="EMBL" id="CUN19114.1"/>
    </source>
</evidence>
<feature type="domain" description="HAMP" evidence="6">
    <location>
        <begin position="212"/>
        <end position="270"/>
    </location>
</feature>
<evidence type="ECO:0000313" key="8">
    <source>
        <dbReference type="Proteomes" id="UP000095350"/>
    </source>
</evidence>
<dbReference type="EMBL" id="CYXZ01000017">
    <property type="protein sequence ID" value="CUN19114.1"/>
    <property type="molecule type" value="Genomic_DNA"/>
</dbReference>
<protein>
    <submittedName>
        <fullName evidence="7">Methyl-accepting chemotaxis protein 4</fullName>
    </submittedName>
</protein>
<name>A0A173UWA8_9FIRM</name>
<keyword evidence="1 3" id="KW-0807">Transducer</keyword>
<evidence type="ECO:0000256" key="3">
    <source>
        <dbReference type="PROSITE-ProRule" id="PRU00284"/>
    </source>
</evidence>
<dbReference type="SUPFAM" id="SSF58104">
    <property type="entry name" value="Methyl-accepting chemotaxis protein (MCP) signaling domain"/>
    <property type="match status" value="1"/>
</dbReference>
<dbReference type="Gene3D" id="1.10.287.950">
    <property type="entry name" value="Methyl-accepting chemotaxis protein"/>
    <property type="match status" value="1"/>
</dbReference>
<dbReference type="PROSITE" id="PS50885">
    <property type="entry name" value="HAMP"/>
    <property type="match status" value="1"/>
</dbReference>
<dbReference type="InterPro" id="IPR004090">
    <property type="entry name" value="Chemotax_Me-accpt_rcpt"/>
</dbReference>
<feature type="transmembrane region" description="Helical" evidence="4">
    <location>
        <begin position="12"/>
        <end position="32"/>
    </location>
</feature>
<feature type="domain" description="Methyl-accepting transducer" evidence="5">
    <location>
        <begin position="296"/>
        <end position="540"/>
    </location>
</feature>
<evidence type="ECO:0000256" key="1">
    <source>
        <dbReference type="ARBA" id="ARBA00023224"/>
    </source>
</evidence>
<evidence type="ECO:0000259" key="5">
    <source>
        <dbReference type="PROSITE" id="PS50111"/>
    </source>
</evidence>
<gene>
    <name evidence="7" type="primary">mcp4_8</name>
    <name evidence="7" type="ORF">ERS852572_02358</name>
</gene>
<dbReference type="SMART" id="SM00283">
    <property type="entry name" value="MA"/>
    <property type="match status" value="1"/>
</dbReference>
<evidence type="ECO:0000256" key="4">
    <source>
        <dbReference type="SAM" id="Phobius"/>
    </source>
</evidence>
<comment type="similarity">
    <text evidence="2">Belongs to the methyl-accepting chemotaxis (MCP) protein family.</text>
</comment>
<keyword evidence="4" id="KW-0472">Membrane</keyword>
<dbReference type="Pfam" id="PF00015">
    <property type="entry name" value="MCPsignal"/>
    <property type="match status" value="1"/>
</dbReference>
<dbReference type="RefSeq" id="WP_055194741.1">
    <property type="nucleotide sequence ID" value="NZ_CABIYH010000017.1"/>
</dbReference>
<feature type="transmembrane region" description="Helical" evidence="4">
    <location>
        <begin position="187"/>
        <end position="211"/>
    </location>
</feature>
<dbReference type="InterPro" id="IPR003660">
    <property type="entry name" value="HAMP_dom"/>
</dbReference>
<sequence>MKKQGRFSTKMIILIPVFVIGIISIISSVLAVKNIRKVNENATQIANGYMVCIADLGSIQIETEKIHRLGLSHIVATDLDSMISLVDVIRSEQTVLDEYLSDFEQFIDDSDRENYEAILSNYEGLKYENANLMAYSANGNKEAAYALANGAISEYADKIDQNITAIQEVVNNNADTAKQQLTKVYKYSLTVSFVTIAVSMASLLFAVFSVLKMVIVPLSKTKNEINEIIDGIDRREGDLTRRVTIMENQEVAAVGSGINLFMGKLQDIFKTIIHNSKRMETVVNEVRESVMTSNSSVSDLSALTEELSATMQEMSDNASLINSNTESVAGEVNQIAERTTEINNYTKEMKGHADSMESAARSNMESTGTKVNEILEVLNRAIEDSNSVNQVNSLTDDILNIASQTNLLALNASIEAARAGDAGRGFAVVATEISQLAAASQEAANRIQQINSVVTQAVHNLADNANGLVQYMNESILPEFEEFVTAGSEYKNKATYIENVMNEFESKTDSLKNTMVEIQRSINTIAHAIEEGAKGVSNAADSTQVLVTDMENISNRMDENFEIATDLKKETAIFTKI</sequence>
<organism evidence="7 8">
    <name type="scientific">Roseburia intestinalis</name>
    <dbReference type="NCBI Taxonomy" id="166486"/>
    <lineage>
        <taxon>Bacteria</taxon>
        <taxon>Bacillati</taxon>
        <taxon>Bacillota</taxon>
        <taxon>Clostridia</taxon>
        <taxon>Lachnospirales</taxon>
        <taxon>Lachnospiraceae</taxon>
        <taxon>Roseburia</taxon>
    </lineage>
</organism>
<dbReference type="PANTHER" id="PTHR32089:SF112">
    <property type="entry name" value="LYSOZYME-LIKE PROTEIN-RELATED"/>
    <property type="match status" value="1"/>
</dbReference>
<dbReference type="GO" id="GO:0004888">
    <property type="term" value="F:transmembrane signaling receptor activity"/>
    <property type="evidence" value="ECO:0007669"/>
    <property type="project" value="InterPro"/>
</dbReference>
<reference evidence="7 8" key="1">
    <citation type="submission" date="2015-09" db="EMBL/GenBank/DDBJ databases">
        <authorList>
            <consortium name="Pathogen Informatics"/>
        </authorList>
    </citation>
    <scope>NUCLEOTIDE SEQUENCE [LARGE SCALE GENOMIC DNA]</scope>
    <source>
        <strain evidence="7 8">2789STDY5834960</strain>
    </source>
</reference>
<accession>A0A173UWA8</accession>
<dbReference type="Pfam" id="PF12729">
    <property type="entry name" value="4HB_MCP_1"/>
    <property type="match status" value="1"/>
</dbReference>
<evidence type="ECO:0000256" key="2">
    <source>
        <dbReference type="ARBA" id="ARBA00029447"/>
    </source>
</evidence>
<dbReference type="InterPro" id="IPR004089">
    <property type="entry name" value="MCPsignal_dom"/>
</dbReference>
<dbReference type="InterPro" id="IPR024478">
    <property type="entry name" value="HlyB_4HB_MCP"/>
</dbReference>
<dbReference type="PROSITE" id="PS50111">
    <property type="entry name" value="CHEMOTAXIS_TRANSDUC_2"/>
    <property type="match status" value="1"/>
</dbReference>
<keyword evidence="4" id="KW-0812">Transmembrane</keyword>
<dbReference type="GO" id="GO:0007165">
    <property type="term" value="P:signal transduction"/>
    <property type="evidence" value="ECO:0007669"/>
    <property type="project" value="UniProtKB-KW"/>
</dbReference>
<dbReference type="AlphaFoldDB" id="A0A173UWA8"/>
<dbReference type="PaxDb" id="166486-ERS852572_02358"/>